<evidence type="ECO:0000256" key="3">
    <source>
        <dbReference type="ARBA" id="ARBA00022517"/>
    </source>
</evidence>
<dbReference type="FunFam" id="3.30.300.20:FF:000004">
    <property type="entry name" value="GTPase Der"/>
    <property type="match status" value="1"/>
</dbReference>
<accession>N0B9M3</accession>
<dbReference type="EMBL" id="CP005587">
    <property type="protein sequence ID" value="AGK57236.1"/>
    <property type="molecule type" value="Genomic_DNA"/>
</dbReference>
<dbReference type="InterPro" id="IPR015946">
    <property type="entry name" value="KH_dom-like_a/b"/>
</dbReference>
<dbReference type="HAMAP" id="MF_00195">
    <property type="entry name" value="GTPase_Der"/>
    <property type="match status" value="1"/>
</dbReference>
<dbReference type="CDD" id="cd01895">
    <property type="entry name" value="EngA2"/>
    <property type="match status" value="1"/>
</dbReference>
<feature type="binding site" evidence="8">
    <location>
        <begin position="321"/>
        <end position="324"/>
    </location>
    <ligand>
        <name>GTP</name>
        <dbReference type="ChEBI" id="CHEBI:37565"/>
        <label>2</label>
    </ligand>
</feature>
<evidence type="ECO:0000259" key="12">
    <source>
        <dbReference type="PROSITE" id="PS51712"/>
    </source>
</evidence>
<feature type="binding site" evidence="8">
    <location>
        <begin position="127"/>
        <end position="130"/>
    </location>
    <ligand>
        <name>GTP</name>
        <dbReference type="ChEBI" id="CHEBI:37565"/>
        <label>1</label>
    </ligand>
</feature>
<dbReference type="InterPro" id="IPR016484">
    <property type="entry name" value="GTPase_Der"/>
</dbReference>
<dbReference type="InterPro" id="IPR031166">
    <property type="entry name" value="G_ENGA"/>
</dbReference>
<feature type="binding site" evidence="8">
    <location>
        <begin position="256"/>
        <end position="260"/>
    </location>
    <ligand>
        <name>GTP</name>
        <dbReference type="ChEBI" id="CHEBI:37565"/>
        <label>2</label>
    </ligand>
</feature>
<comment type="subunit">
    <text evidence="8">Associates with the 50S ribosomal subunit.</text>
</comment>
<dbReference type="CDD" id="cd01894">
    <property type="entry name" value="EngA1"/>
    <property type="match status" value="1"/>
</dbReference>
<dbReference type="NCBIfam" id="TIGR00231">
    <property type="entry name" value="small_GTP"/>
    <property type="match status" value="2"/>
</dbReference>
<sequence>MTFEAHIPLAPVVAIVGRPNVGKSTLFNRLTGTRAALVSDLPGLTRDRRDGIAEIFGTELRLIDTAGLEEARQGTIADRMRKQTEQAIAAADLVLFVIDARAGVTAADSSFARIARQSGKPVVLVANKAEGRQGTDGVLDAFSLGLGAPIAISAEHGEGIGDLAADIVAALGLKIPKTAKKGRDHDAEPVDDKKLPPERPRPIRVAIVGRPNAGKSTLVNALLGEDRMITGPEPGLTRDSVASELDYKGQSILLFDTAGLRRKAKITETAEKLAASDAVRAIRFAEVVVLLIDAEHPFEHQDLTIGHRVTEEGRALVVAINKWDLIPEKQKTLRDLKKTVAESLAQVPNVPVVAISARSESGLDQLMSAIIKTHATWNRRVSTPQLNRWLEEALSRHAPPAAAGKRIKIRYVTQPSTRPPTFVAFCQRADALPKSYLKYLTNSLREAFDLPGVPIRFSLRKGENPYVKK</sequence>
<dbReference type="InterPro" id="IPR032859">
    <property type="entry name" value="KH_dom-like"/>
</dbReference>
<evidence type="ECO:0000256" key="11">
    <source>
        <dbReference type="SAM" id="MobiDB-lite"/>
    </source>
</evidence>
<keyword evidence="6 8" id="KW-0342">GTP-binding</keyword>
<name>N0B9M3_9HYPH</name>
<evidence type="ECO:0000256" key="4">
    <source>
        <dbReference type="ARBA" id="ARBA00022737"/>
    </source>
</evidence>
<organism evidence="13 14">
    <name type="scientific">Hyphomicrobium denitrificans 1NES1</name>
    <dbReference type="NCBI Taxonomy" id="670307"/>
    <lineage>
        <taxon>Bacteria</taxon>
        <taxon>Pseudomonadati</taxon>
        <taxon>Pseudomonadota</taxon>
        <taxon>Alphaproteobacteria</taxon>
        <taxon>Hyphomicrobiales</taxon>
        <taxon>Hyphomicrobiaceae</taxon>
        <taxon>Hyphomicrobium</taxon>
    </lineage>
</organism>
<evidence type="ECO:0000256" key="2">
    <source>
        <dbReference type="ARBA" id="ARBA00020953"/>
    </source>
</evidence>
<feature type="binding site" evidence="8">
    <location>
        <begin position="209"/>
        <end position="216"/>
    </location>
    <ligand>
        <name>GTP</name>
        <dbReference type="ChEBI" id="CHEBI:37565"/>
        <label>2</label>
    </ligand>
</feature>
<dbReference type="HOGENOM" id="CLU_016077_5_0_5"/>
<dbReference type="PRINTS" id="PR00326">
    <property type="entry name" value="GTP1OBG"/>
</dbReference>
<feature type="domain" description="EngA-type G" evidence="12">
    <location>
        <begin position="11"/>
        <end position="175"/>
    </location>
</feature>
<evidence type="ECO:0000256" key="9">
    <source>
        <dbReference type="PROSITE-ProRule" id="PRU01049"/>
    </source>
</evidence>
<keyword evidence="14" id="KW-1185">Reference proteome</keyword>
<dbReference type="SUPFAM" id="SSF52540">
    <property type="entry name" value="P-loop containing nucleoside triphosphate hydrolases"/>
    <property type="match status" value="2"/>
</dbReference>
<dbReference type="Gene3D" id="3.30.300.20">
    <property type="match status" value="1"/>
</dbReference>
<dbReference type="eggNOG" id="COG1160">
    <property type="taxonomic scope" value="Bacteria"/>
</dbReference>
<evidence type="ECO:0000256" key="6">
    <source>
        <dbReference type="ARBA" id="ARBA00023134"/>
    </source>
</evidence>
<dbReference type="InterPro" id="IPR005225">
    <property type="entry name" value="Small_GTP-bd"/>
</dbReference>
<dbReference type="STRING" id="670307.HYPDE_27783"/>
<evidence type="ECO:0000256" key="1">
    <source>
        <dbReference type="ARBA" id="ARBA00008279"/>
    </source>
</evidence>
<evidence type="ECO:0000256" key="8">
    <source>
        <dbReference type="HAMAP-Rule" id="MF_00195"/>
    </source>
</evidence>
<dbReference type="AlphaFoldDB" id="N0B9M3"/>
<dbReference type="FunFam" id="3.40.50.300:FF:000057">
    <property type="entry name" value="GTPase Der"/>
    <property type="match status" value="1"/>
</dbReference>
<evidence type="ECO:0000256" key="7">
    <source>
        <dbReference type="ARBA" id="ARBA00032345"/>
    </source>
</evidence>
<dbReference type="PANTHER" id="PTHR43834:SF6">
    <property type="entry name" value="GTPASE DER"/>
    <property type="match status" value="1"/>
</dbReference>
<dbReference type="FunFam" id="3.40.50.300:FF:000040">
    <property type="entry name" value="GTPase Der"/>
    <property type="match status" value="1"/>
</dbReference>
<feature type="region of interest" description="Disordered" evidence="11">
    <location>
        <begin position="179"/>
        <end position="199"/>
    </location>
</feature>
<comment type="function">
    <text evidence="8 10">GTPase that plays an essential role in the late steps of ribosome biogenesis.</text>
</comment>
<dbReference type="PROSITE" id="PS51712">
    <property type="entry name" value="G_ENGA"/>
    <property type="match status" value="2"/>
</dbReference>
<comment type="similarity">
    <text evidence="1 8 9 10">Belongs to the TRAFAC class TrmE-Era-EngA-EngB-Septin-like GTPase superfamily. EngA (Der) GTPase family.</text>
</comment>
<evidence type="ECO:0000313" key="13">
    <source>
        <dbReference type="EMBL" id="AGK57236.1"/>
    </source>
</evidence>
<dbReference type="KEGG" id="hdt:HYPDE_27783"/>
<dbReference type="Proteomes" id="UP000005952">
    <property type="component" value="Chromosome"/>
</dbReference>
<evidence type="ECO:0000256" key="5">
    <source>
        <dbReference type="ARBA" id="ARBA00022741"/>
    </source>
</evidence>
<protein>
    <recommendedName>
        <fullName evidence="2 8">GTPase Der</fullName>
    </recommendedName>
    <alternativeName>
        <fullName evidence="7 8">GTP-binding protein EngA</fullName>
    </alternativeName>
</protein>
<feature type="domain" description="EngA-type G" evidence="12">
    <location>
        <begin position="203"/>
        <end position="378"/>
    </location>
</feature>
<feature type="binding site" evidence="8">
    <location>
        <begin position="17"/>
        <end position="24"/>
    </location>
    <ligand>
        <name>GTP</name>
        <dbReference type="ChEBI" id="CHEBI:37565"/>
        <label>1</label>
    </ligand>
</feature>
<dbReference type="InterPro" id="IPR006073">
    <property type="entry name" value="GTP-bd"/>
</dbReference>
<feature type="compositionally biased region" description="Basic and acidic residues" evidence="11">
    <location>
        <begin position="181"/>
        <end position="199"/>
    </location>
</feature>
<dbReference type="NCBIfam" id="TIGR03594">
    <property type="entry name" value="GTPase_EngA"/>
    <property type="match status" value="1"/>
</dbReference>
<dbReference type="GO" id="GO:0005525">
    <property type="term" value="F:GTP binding"/>
    <property type="evidence" value="ECO:0007669"/>
    <property type="project" value="UniProtKB-UniRule"/>
</dbReference>
<keyword evidence="5 8" id="KW-0547">Nucleotide-binding</keyword>
<gene>
    <name evidence="8" type="primary">der</name>
    <name evidence="13" type="ORF">HYPDE_27783</name>
</gene>
<dbReference type="Pfam" id="PF14714">
    <property type="entry name" value="KH_dom-like"/>
    <property type="match status" value="1"/>
</dbReference>
<evidence type="ECO:0000313" key="14">
    <source>
        <dbReference type="Proteomes" id="UP000005952"/>
    </source>
</evidence>
<dbReference type="Pfam" id="PF01926">
    <property type="entry name" value="MMR_HSR1"/>
    <property type="match status" value="2"/>
</dbReference>
<feature type="binding site" evidence="8">
    <location>
        <begin position="64"/>
        <end position="68"/>
    </location>
    <ligand>
        <name>GTP</name>
        <dbReference type="ChEBI" id="CHEBI:37565"/>
        <label>1</label>
    </ligand>
</feature>
<keyword evidence="3 8" id="KW-0690">Ribosome biogenesis</keyword>
<reference evidence="13 14" key="1">
    <citation type="journal article" date="2013" name="Genome Announc.">
        <title>Genome sequences for three denitrifying bacterial strains isolated from a uranium- and nitrate-contaminated subsurface environment.</title>
        <authorList>
            <person name="Venkatramanan R."/>
            <person name="Prakash O."/>
            <person name="Woyke T."/>
            <person name="Chain P."/>
            <person name="Goodwin L.A."/>
            <person name="Watson D."/>
            <person name="Brooks S."/>
            <person name="Kostka J.E."/>
            <person name="Green S.J."/>
        </authorList>
    </citation>
    <scope>NUCLEOTIDE SEQUENCE [LARGE SCALE GENOMIC DNA]</scope>
    <source>
        <strain evidence="13 14">1NES1</strain>
    </source>
</reference>
<evidence type="ECO:0000256" key="10">
    <source>
        <dbReference type="RuleBase" id="RU004481"/>
    </source>
</evidence>
<dbReference type="PIRSF" id="PIRSF006485">
    <property type="entry name" value="GTP-binding_EngA"/>
    <property type="match status" value="1"/>
</dbReference>
<dbReference type="Gene3D" id="3.40.50.300">
    <property type="entry name" value="P-loop containing nucleotide triphosphate hydrolases"/>
    <property type="match status" value="2"/>
</dbReference>
<proteinExistence type="inferred from homology"/>
<dbReference type="PANTHER" id="PTHR43834">
    <property type="entry name" value="GTPASE DER"/>
    <property type="match status" value="1"/>
</dbReference>
<dbReference type="InterPro" id="IPR027417">
    <property type="entry name" value="P-loop_NTPase"/>
</dbReference>
<keyword evidence="4 10" id="KW-0677">Repeat</keyword>
<dbReference type="GO" id="GO:0042254">
    <property type="term" value="P:ribosome biogenesis"/>
    <property type="evidence" value="ECO:0007669"/>
    <property type="project" value="UniProtKB-KW"/>
</dbReference>